<comment type="caution">
    <text evidence="1">The sequence shown here is derived from an EMBL/GenBank/DDBJ whole genome shotgun (WGS) entry which is preliminary data.</text>
</comment>
<evidence type="ECO:0000313" key="1">
    <source>
        <dbReference type="EMBL" id="MFD2738054.1"/>
    </source>
</evidence>
<accession>A0ABW5TYM1</accession>
<evidence type="ECO:0000313" key="2">
    <source>
        <dbReference type="Proteomes" id="UP001597474"/>
    </source>
</evidence>
<dbReference type="RefSeq" id="WP_386370359.1">
    <property type="nucleotide sequence ID" value="NZ_JBHUMP010000001.1"/>
</dbReference>
<reference evidence="2" key="1">
    <citation type="journal article" date="2019" name="Int. J. Syst. Evol. Microbiol.">
        <title>The Global Catalogue of Microorganisms (GCM) 10K type strain sequencing project: providing services to taxonomists for standard genome sequencing and annotation.</title>
        <authorList>
            <consortium name="The Broad Institute Genomics Platform"/>
            <consortium name="The Broad Institute Genome Sequencing Center for Infectious Disease"/>
            <person name="Wu L."/>
            <person name="Ma J."/>
        </authorList>
    </citation>
    <scope>NUCLEOTIDE SEQUENCE [LARGE SCALE GENOMIC DNA]</scope>
    <source>
        <strain evidence="2">TISTR 2562</strain>
    </source>
</reference>
<dbReference type="EMBL" id="JBHUMP010000001">
    <property type="protein sequence ID" value="MFD2738054.1"/>
    <property type="molecule type" value="Genomic_DNA"/>
</dbReference>
<sequence>MSLDDIEHAAAAQGLIVMGALHPRRHVGLAETCGTLVLIGAGPGCWPIFTSAPEYFDGRADPLDRWSKRVLASLLPGLRYRCIFPSDGPPYAPFIAWALASGRFFHSPTGMMVHERAGLMISLRGALAFQQELLLPAATAEHPCERCANRPCINACPVDALSDRHLYDVPRCKAFLATAAGRSCMSEGCELRRACPISQNFDRNPAQSGFHMRAFLGEQDETPDPDASCKVRLVRGAELGS</sequence>
<protein>
    <submittedName>
        <fullName evidence="1">Ferredoxin</fullName>
    </submittedName>
</protein>
<dbReference type="Proteomes" id="UP001597474">
    <property type="component" value="Unassembled WGS sequence"/>
</dbReference>
<proteinExistence type="predicted"/>
<organism evidence="1 2">
    <name type="scientific">Sulfitobacter aestuarii</name>
    <dbReference type="NCBI Taxonomy" id="2161676"/>
    <lineage>
        <taxon>Bacteria</taxon>
        <taxon>Pseudomonadati</taxon>
        <taxon>Pseudomonadota</taxon>
        <taxon>Alphaproteobacteria</taxon>
        <taxon>Rhodobacterales</taxon>
        <taxon>Roseobacteraceae</taxon>
        <taxon>Sulfitobacter</taxon>
    </lineage>
</organism>
<gene>
    <name evidence="1" type="ORF">ACFSUD_00575</name>
</gene>
<name>A0ABW5TYM1_9RHOB</name>
<keyword evidence="2" id="KW-1185">Reference proteome</keyword>